<dbReference type="Pfam" id="PF00300">
    <property type="entry name" value="His_Phos_1"/>
    <property type="match status" value="1"/>
</dbReference>
<dbReference type="InterPro" id="IPR050275">
    <property type="entry name" value="PGM_Phosphatase"/>
</dbReference>
<dbReference type="CDD" id="cd07067">
    <property type="entry name" value="HP_PGM_like"/>
    <property type="match status" value="1"/>
</dbReference>
<dbReference type="SUPFAM" id="SSF53254">
    <property type="entry name" value="Phosphoglycerate mutase-like"/>
    <property type="match status" value="1"/>
</dbReference>
<evidence type="ECO:0000313" key="2">
    <source>
        <dbReference type="Proteomes" id="UP001595555"/>
    </source>
</evidence>
<proteinExistence type="predicted"/>
<evidence type="ECO:0000313" key="1">
    <source>
        <dbReference type="EMBL" id="MFC3114161.1"/>
    </source>
</evidence>
<dbReference type="RefSeq" id="WP_378115248.1">
    <property type="nucleotide sequence ID" value="NZ_JBHRTF010000001.1"/>
</dbReference>
<gene>
    <name evidence="1" type="ORF">ACFODX_01240</name>
</gene>
<dbReference type="Proteomes" id="UP001595555">
    <property type="component" value="Unassembled WGS sequence"/>
</dbReference>
<comment type="caution">
    <text evidence="1">The sequence shown here is derived from an EMBL/GenBank/DDBJ whole genome shotgun (WGS) entry which is preliminary data.</text>
</comment>
<dbReference type="EMBL" id="JBHRTF010000001">
    <property type="protein sequence ID" value="MFC3114161.1"/>
    <property type="molecule type" value="Genomic_DNA"/>
</dbReference>
<keyword evidence="2" id="KW-1185">Reference proteome</keyword>
<dbReference type="PANTHER" id="PTHR48100">
    <property type="entry name" value="BROAD-SPECIFICITY PHOSPHATASE YOR283W-RELATED"/>
    <property type="match status" value="1"/>
</dbReference>
<sequence>MSHATTRIISLIRHGKVAGAPALYGRTDIALSTQGEQDLMRTLSKLHEHTAITQVISSPKIRCAKVAGEFSREHKIPLAFDAGLQEMDFGIWDGVPFDALGDEWNNIEQFWHNPASAHAPQGETLQDFASRVIHSWENFLNHKNTQHNTGHSAIICHGGVIRILIAHVLQLDWRNPALFKQLQIDYASCTRLSIANYDQAQPQIHSIGLQHY</sequence>
<reference evidence="2" key="1">
    <citation type="journal article" date="2019" name="Int. J. Syst. Evol. Microbiol.">
        <title>The Global Catalogue of Microorganisms (GCM) 10K type strain sequencing project: providing services to taxonomists for standard genome sequencing and annotation.</title>
        <authorList>
            <consortium name="The Broad Institute Genomics Platform"/>
            <consortium name="The Broad Institute Genome Sequencing Center for Infectious Disease"/>
            <person name="Wu L."/>
            <person name="Ma J."/>
        </authorList>
    </citation>
    <scope>NUCLEOTIDE SEQUENCE [LARGE SCALE GENOMIC DNA]</scope>
    <source>
        <strain evidence="2">KCTC 52237</strain>
    </source>
</reference>
<dbReference type="InterPro" id="IPR013078">
    <property type="entry name" value="His_Pase_superF_clade-1"/>
</dbReference>
<name>A0ABV7F9E9_9GAMM</name>
<organism evidence="1 2">
    <name type="scientific">Cellvibrio fontiphilus</name>
    <dbReference type="NCBI Taxonomy" id="1815559"/>
    <lineage>
        <taxon>Bacteria</taxon>
        <taxon>Pseudomonadati</taxon>
        <taxon>Pseudomonadota</taxon>
        <taxon>Gammaproteobacteria</taxon>
        <taxon>Cellvibrionales</taxon>
        <taxon>Cellvibrionaceae</taxon>
        <taxon>Cellvibrio</taxon>
    </lineage>
</organism>
<protein>
    <submittedName>
        <fullName evidence="1">Histidine phosphatase family protein</fullName>
    </submittedName>
</protein>
<accession>A0ABV7F9E9</accession>
<dbReference type="Gene3D" id="3.40.50.1240">
    <property type="entry name" value="Phosphoglycerate mutase-like"/>
    <property type="match status" value="1"/>
</dbReference>
<dbReference type="SMART" id="SM00855">
    <property type="entry name" value="PGAM"/>
    <property type="match status" value="1"/>
</dbReference>
<dbReference type="PANTHER" id="PTHR48100:SF1">
    <property type="entry name" value="HISTIDINE PHOSPHATASE FAMILY PROTEIN-RELATED"/>
    <property type="match status" value="1"/>
</dbReference>
<dbReference type="InterPro" id="IPR029033">
    <property type="entry name" value="His_PPase_superfam"/>
</dbReference>